<evidence type="ECO:0000313" key="15">
    <source>
        <dbReference type="Proteomes" id="UP000294498"/>
    </source>
</evidence>
<evidence type="ECO:0000256" key="4">
    <source>
        <dbReference type="ARBA" id="ARBA00022692"/>
    </source>
</evidence>
<keyword evidence="10 14" id="KW-0407">Ion channel</keyword>
<feature type="transmembrane region" description="Helical" evidence="11">
    <location>
        <begin position="127"/>
        <end position="152"/>
    </location>
</feature>
<keyword evidence="15" id="KW-1185">Reference proteome</keyword>
<dbReference type="InterPro" id="IPR014756">
    <property type="entry name" value="Ig_E-set"/>
</dbReference>
<name>A0A4R8DRC4_9BACT</name>
<keyword evidence="3" id="KW-0633">Potassium transport</keyword>
<keyword evidence="7 11" id="KW-1133">Transmembrane helix</keyword>
<dbReference type="PANTHER" id="PTHR11767">
    <property type="entry name" value="INWARD RECTIFIER POTASSIUM CHANNEL"/>
    <property type="match status" value="1"/>
</dbReference>
<keyword evidence="8" id="KW-0406">Ion transport</keyword>
<evidence type="ECO:0000313" key="14">
    <source>
        <dbReference type="EMBL" id="TDX00742.1"/>
    </source>
</evidence>
<dbReference type="AlphaFoldDB" id="A0A4R8DRC4"/>
<evidence type="ECO:0000256" key="3">
    <source>
        <dbReference type="ARBA" id="ARBA00022538"/>
    </source>
</evidence>
<evidence type="ECO:0000259" key="12">
    <source>
        <dbReference type="Pfam" id="PF07885"/>
    </source>
</evidence>
<comment type="subcellular location">
    <subcellularLocation>
        <location evidence="1">Membrane</location>
        <topology evidence="1">Multi-pass membrane protein</topology>
    </subcellularLocation>
</comment>
<keyword evidence="5" id="KW-0851">Voltage-gated channel</keyword>
<dbReference type="Pfam" id="PF17655">
    <property type="entry name" value="IRK_C"/>
    <property type="match status" value="1"/>
</dbReference>
<evidence type="ECO:0000256" key="1">
    <source>
        <dbReference type="ARBA" id="ARBA00004141"/>
    </source>
</evidence>
<dbReference type="PRINTS" id="PR01320">
    <property type="entry name" value="KIRCHANNEL"/>
</dbReference>
<dbReference type="InterPro" id="IPR013518">
    <property type="entry name" value="K_chnl_inward-rec_Kir_cyto"/>
</dbReference>
<dbReference type="InterPro" id="IPR016449">
    <property type="entry name" value="K_chnl_inward-rec_Kir"/>
</dbReference>
<dbReference type="GO" id="GO:0005886">
    <property type="term" value="C:plasma membrane"/>
    <property type="evidence" value="ECO:0007669"/>
    <property type="project" value="TreeGrafter"/>
</dbReference>
<evidence type="ECO:0000256" key="2">
    <source>
        <dbReference type="ARBA" id="ARBA00022448"/>
    </source>
</evidence>
<feature type="domain" description="Potassium channel" evidence="12">
    <location>
        <begin position="101"/>
        <end position="151"/>
    </location>
</feature>
<dbReference type="EMBL" id="SODV01000001">
    <property type="protein sequence ID" value="TDX00742.1"/>
    <property type="molecule type" value="Genomic_DNA"/>
</dbReference>
<evidence type="ECO:0000256" key="6">
    <source>
        <dbReference type="ARBA" id="ARBA00022958"/>
    </source>
</evidence>
<accession>A0A4R8DRC4</accession>
<evidence type="ECO:0000256" key="8">
    <source>
        <dbReference type="ARBA" id="ARBA00023065"/>
    </source>
</evidence>
<evidence type="ECO:0000259" key="13">
    <source>
        <dbReference type="Pfam" id="PF17655"/>
    </source>
</evidence>
<comment type="caution">
    <text evidence="14">The sequence shown here is derived from an EMBL/GenBank/DDBJ whole genome shotgun (WGS) entry which is preliminary data.</text>
</comment>
<dbReference type="Gene3D" id="2.60.40.1400">
    <property type="entry name" value="G protein-activated inward rectifier potassium channel 1"/>
    <property type="match status" value="1"/>
</dbReference>
<dbReference type="OrthoDB" id="9813518at2"/>
<protein>
    <submittedName>
        <fullName evidence="14">Inward rectifier potassium channel</fullName>
    </submittedName>
</protein>
<dbReference type="GO" id="GO:1990573">
    <property type="term" value="P:potassium ion import across plasma membrane"/>
    <property type="evidence" value="ECO:0007669"/>
    <property type="project" value="TreeGrafter"/>
</dbReference>
<dbReference type="Gene3D" id="1.10.287.70">
    <property type="match status" value="1"/>
</dbReference>
<evidence type="ECO:0000256" key="11">
    <source>
        <dbReference type="SAM" id="Phobius"/>
    </source>
</evidence>
<dbReference type="InterPro" id="IPR041647">
    <property type="entry name" value="IRK_C"/>
</dbReference>
<dbReference type="GO" id="GO:0034702">
    <property type="term" value="C:monoatomic ion channel complex"/>
    <property type="evidence" value="ECO:0007669"/>
    <property type="project" value="UniProtKB-KW"/>
</dbReference>
<feature type="transmembrane region" description="Helical" evidence="11">
    <location>
        <begin position="64"/>
        <end position="86"/>
    </location>
</feature>
<reference evidence="14 15" key="1">
    <citation type="submission" date="2019-03" db="EMBL/GenBank/DDBJ databases">
        <title>Genomic Encyclopedia of Type Strains, Phase IV (KMG-IV): sequencing the most valuable type-strain genomes for metagenomic binning, comparative biology and taxonomic classification.</title>
        <authorList>
            <person name="Goeker M."/>
        </authorList>
    </citation>
    <scope>NUCLEOTIDE SEQUENCE [LARGE SCALE GENOMIC DNA]</scope>
    <source>
        <strain evidence="14 15">DSM 100059</strain>
    </source>
</reference>
<organism evidence="14 15">
    <name type="scientific">Dinghuibacter silviterrae</name>
    <dbReference type="NCBI Taxonomy" id="1539049"/>
    <lineage>
        <taxon>Bacteria</taxon>
        <taxon>Pseudomonadati</taxon>
        <taxon>Bacteroidota</taxon>
        <taxon>Chitinophagia</taxon>
        <taxon>Chitinophagales</taxon>
        <taxon>Chitinophagaceae</taxon>
        <taxon>Dinghuibacter</taxon>
    </lineage>
</organism>
<proteinExistence type="predicted"/>
<dbReference type="GO" id="GO:0034765">
    <property type="term" value="P:regulation of monoatomic ion transmembrane transport"/>
    <property type="evidence" value="ECO:0007669"/>
    <property type="project" value="TreeGrafter"/>
</dbReference>
<keyword evidence="4 11" id="KW-0812">Transmembrane</keyword>
<evidence type="ECO:0000256" key="5">
    <source>
        <dbReference type="ARBA" id="ARBA00022882"/>
    </source>
</evidence>
<gene>
    <name evidence="14" type="ORF">EDB95_1770</name>
</gene>
<dbReference type="RefSeq" id="WP_133992682.1">
    <property type="nucleotide sequence ID" value="NZ_SODV01000001.1"/>
</dbReference>
<dbReference type="SUPFAM" id="SSF81324">
    <property type="entry name" value="Voltage-gated potassium channels"/>
    <property type="match status" value="1"/>
</dbReference>
<feature type="domain" description="Inward rectifier potassium channel C-terminal" evidence="13">
    <location>
        <begin position="162"/>
        <end position="300"/>
    </location>
</feature>
<evidence type="ECO:0000256" key="9">
    <source>
        <dbReference type="ARBA" id="ARBA00023136"/>
    </source>
</evidence>
<keyword evidence="6" id="KW-0630">Potassium</keyword>
<dbReference type="InterPro" id="IPR013099">
    <property type="entry name" value="K_chnl_dom"/>
</dbReference>
<keyword evidence="9 11" id="KW-0472">Membrane</keyword>
<sequence length="317" mass="35430">MAIGYNINPFSRRNDDTGFGTSASNYGGRFINKDGSFNLRKVGQPFWKRTSVYYLLLNMPAWKFTCLILLGYFAVNVVFTGAYLLVGVDGLTGIRANSGFPRVLEAFFFSTETFTTVGYGRVNPVSVGINIIAALESMAGLLALAVATGLIYGRFSRPKSFLSFSREAIIGPYKDITALMFRVAAYKENHHLTNAEVSVTMGITVQGGKAPEFQFYTLPLERNRVDSLSMNWTIVHPINDESPLFGFTADDLKATDAEVYVLVRGFDDVYSNIVQQRSSYTYREIKFNVKFAPMYRESEDGLTTIMEVDKLDSFIDV</sequence>
<dbReference type="GO" id="GO:0005242">
    <property type="term" value="F:inward rectifier potassium channel activity"/>
    <property type="evidence" value="ECO:0007669"/>
    <property type="project" value="InterPro"/>
</dbReference>
<dbReference type="SUPFAM" id="SSF81296">
    <property type="entry name" value="E set domains"/>
    <property type="match status" value="1"/>
</dbReference>
<evidence type="ECO:0000256" key="10">
    <source>
        <dbReference type="ARBA" id="ARBA00023303"/>
    </source>
</evidence>
<keyword evidence="2" id="KW-0813">Transport</keyword>
<dbReference type="Pfam" id="PF07885">
    <property type="entry name" value="Ion_trans_2"/>
    <property type="match status" value="1"/>
</dbReference>
<evidence type="ECO:0000256" key="7">
    <source>
        <dbReference type="ARBA" id="ARBA00022989"/>
    </source>
</evidence>
<dbReference type="Proteomes" id="UP000294498">
    <property type="component" value="Unassembled WGS sequence"/>
</dbReference>